<evidence type="ECO:0000259" key="2">
    <source>
        <dbReference type="PROSITE" id="PS50883"/>
    </source>
</evidence>
<reference evidence="4 5" key="1">
    <citation type="journal article" date="2020" name="Int. J. Syst. Evol. Microbiol.">
        <title>Novel acetic acid bacteria from cider fermentations: Acetobacter conturbans sp. nov. and Acetobacter fallax sp. nov.</title>
        <authorList>
            <person name="Sombolestani A.S."/>
            <person name="Cleenwerck I."/>
            <person name="Cnockaert M."/>
            <person name="Borremans W."/>
            <person name="Wieme A.D."/>
            <person name="De Vuyst L."/>
            <person name="Vandamme P."/>
        </authorList>
    </citation>
    <scope>NUCLEOTIDE SEQUENCE [LARGE SCALE GENOMIC DNA]</scope>
    <source>
        <strain evidence="4 5">LMG 30640</strain>
    </source>
</reference>
<dbReference type="Pfam" id="PF00563">
    <property type="entry name" value="EAL"/>
    <property type="match status" value="1"/>
</dbReference>
<dbReference type="PANTHER" id="PTHR44757">
    <property type="entry name" value="DIGUANYLATE CYCLASE DGCP"/>
    <property type="match status" value="1"/>
</dbReference>
<gene>
    <name evidence="4" type="ORF">GOB93_16035</name>
</gene>
<comment type="caution">
    <text evidence="4">The sequence shown here is derived from an EMBL/GenBank/DDBJ whole genome shotgun (WGS) entry which is preliminary data.</text>
</comment>
<feature type="transmembrane region" description="Helical" evidence="1">
    <location>
        <begin position="25"/>
        <end position="48"/>
    </location>
</feature>
<dbReference type="SUPFAM" id="SSF141868">
    <property type="entry name" value="EAL domain-like"/>
    <property type="match status" value="1"/>
</dbReference>
<feature type="transmembrane region" description="Helical" evidence="1">
    <location>
        <begin position="171"/>
        <end position="194"/>
    </location>
</feature>
<dbReference type="EMBL" id="WOTB01000027">
    <property type="protein sequence ID" value="NHN86140.1"/>
    <property type="molecule type" value="Genomic_DNA"/>
</dbReference>
<keyword evidence="1" id="KW-1133">Transmembrane helix</keyword>
<dbReference type="CDD" id="cd01949">
    <property type="entry name" value="GGDEF"/>
    <property type="match status" value="1"/>
</dbReference>
<protein>
    <submittedName>
        <fullName evidence="4">EAL domain-containing protein</fullName>
    </submittedName>
</protein>
<accession>A0ABX0JUH1</accession>
<dbReference type="Proteomes" id="UP000635278">
    <property type="component" value="Unassembled WGS sequence"/>
</dbReference>
<dbReference type="CDD" id="cd01948">
    <property type="entry name" value="EAL"/>
    <property type="match status" value="1"/>
</dbReference>
<keyword evidence="1" id="KW-0472">Membrane</keyword>
<organism evidence="4 5">
    <name type="scientific">Acetobacter musti</name>
    <dbReference type="NCBI Taxonomy" id="864732"/>
    <lineage>
        <taxon>Bacteria</taxon>
        <taxon>Pseudomonadati</taxon>
        <taxon>Pseudomonadota</taxon>
        <taxon>Alphaproteobacteria</taxon>
        <taxon>Acetobacterales</taxon>
        <taxon>Acetobacteraceae</taxon>
        <taxon>Acetobacter</taxon>
    </lineage>
</organism>
<dbReference type="Pfam" id="PF00990">
    <property type="entry name" value="GGDEF"/>
    <property type="match status" value="1"/>
</dbReference>
<keyword evidence="1" id="KW-0812">Transmembrane</keyword>
<keyword evidence="5" id="KW-1185">Reference proteome</keyword>
<name>A0ABX0JUH1_9PROT</name>
<dbReference type="PROSITE" id="PS50883">
    <property type="entry name" value="EAL"/>
    <property type="match status" value="1"/>
</dbReference>
<dbReference type="InterPro" id="IPR029787">
    <property type="entry name" value="Nucleotide_cyclase"/>
</dbReference>
<dbReference type="PANTHER" id="PTHR44757:SF2">
    <property type="entry name" value="BIOFILM ARCHITECTURE MAINTENANCE PROTEIN MBAA"/>
    <property type="match status" value="1"/>
</dbReference>
<dbReference type="SUPFAM" id="SSF55073">
    <property type="entry name" value="Nucleotide cyclase"/>
    <property type="match status" value="1"/>
</dbReference>
<evidence type="ECO:0000259" key="3">
    <source>
        <dbReference type="PROSITE" id="PS50887"/>
    </source>
</evidence>
<dbReference type="Gene3D" id="3.20.20.450">
    <property type="entry name" value="EAL domain"/>
    <property type="match status" value="1"/>
</dbReference>
<dbReference type="InterPro" id="IPR000160">
    <property type="entry name" value="GGDEF_dom"/>
</dbReference>
<feature type="domain" description="EAL" evidence="2">
    <location>
        <begin position="503"/>
        <end position="753"/>
    </location>
</feature>
<feature type="transmembrane region" description="Helical" evidence="1">
    <location>
        <begin position="87"/>
        <end position="108"/>
    </location>
</feature>
<dbReference type="NCBIfam" id="TIGR00254">
    <property type="entry name" value="GGDEF"/>
    <property type="match status" value="1"/>
</dbReference>
<sequence length="772" mass="84839">MHQFRGPPVPPRLQRTVRLQRRTMLLRLLPFHLGANLVSAPLTLAFFWTTHPVYAPALLNVIVTLVLGYGIFIGWRPSKALSRRAFITFNLALGLCWASLPVTVFPHGSRHEQTLVAGVIVALIATSLSVSPVMSGTISLAGVIIAGCVIALIRAWHFSPGPLYPVLLTELAIYAGFIFGLGQAVSVLLTRYVLASLDLAEQRDIVRLMLRRSDQSVGEWVWETDAEGHLISSVAALTGIIGGDVPPDGCLFLQELGGTAPASPQWLHLAHCMKSKLFFRDLAIPVIRNGHEHVLSLTGHPLFENGDFAGYRGVGADVTAGYREDQRASFRAAHDGLTGLPNRYAYDDALRTALVELSREHAPFALLAVDLDDFKGVNDSLGHAAGDRTLVEVTRRLQRCLNDKDTLFRTGGDELILIHHHATVDSAVVLAETMLRFVSEPLKIEETVVRPSISIGIALAPLAGSGESALQEAADLALYEAKRLGGNTFRVFEPSYRALADSRRDLIRDLREAVHDRRFELHYQPVINAQTRHLVGFEALARWSHPVLGPVPPDRFIRLAEEAGLMGELGSWLLQQACMTAIRWPDPLWVSVNISVEQLYHQNFISTLRNNLRLSGLPPERLQLEVTETIFMEADAATYGVLQSLQSLGVSVVLDDFGKGYSSLGYLRFFPFSKIKLDASFVRDMLSDSRSAAIVSAVIALAVDLGVAVTAEGVETPEYFERLRDKGCTEVQGYLFGRPMSQEKASHLVEKFQQTGSFAIDRRNSALSANTA</sequence>
<proteinExistence type="predicted"/>
<dbReference type="PROSITE" id="PS50887">
    <property type="entry name" value="GGDEF"/>
    <property type="match status" value="1"/>
</dbReference>
<evidence type="ECO:0000313" key="4">
    <source>
        <dbReference type="EMBL" id="NHN86140.1"/>
    </source>
</evidence>
<dbReference type="SMART" id="SM00267">
    <property type="entry name" value="GGDEF"/>
    <property type="match status" value="1"/>
</dbReference>
<dbReference type="Gene3D" id="3.30.70.270">
    <property type="match status" value="1"/>
</dbReference>
<dbReference type="InterPro" id="IPR043128">
    <property type="entry name" value="Rev_trsase/Diguanyl_cyclase"/>
</dbReference>
<feature type="domain" description="GGDEF" evidence="3">
    <location>
        <begin position="362"/>
        <end position="494"/>
    </location>
</feature>
<dbReference type="SMART" id="SM00052">
    <property type="entry name" value="EAL"/>
    <property type="match status" value="1"/>
</dbReference>
<evidence type="ECO:0000256" key="1">
    <source>
        <dbReference type="SAM" id="Phobius"/>
    </source>
</evidence>
<dbReference type="InterPro" id="IPR001633">
    <property type="entry name" value="EAL_dom"/>
</dbReference>
<dbReference type="InterPro" id="IPR035919">
    <property type="entry name" value="EAL_sf"/>
</dbReference>
<evidence type="ECO:0000313" key="5">
    <source>
        <dbReference type="Proteomes" id="UP000635278"/>
    </source>
</evidence>
<feature type="transmembrane region" description="Helical" evidence="1">
    <location>
        <begin position="140"/>
        <end position="159"/>
    </location>
</feature>
<feature type="transmembrane region" description="Helical" evidence="1">
    <location>
        <begin position="54"/>
        <end position="75"/>
    </location>
</feature>
<dbReference type="InterPro" id="IPR052155">
    <property type="entry name" value="Biofilm_reg_signaling"/>
</dbReference>